<accession>A0A7G7WZ50</accession>
<evidence type="ECO:0000256" key="1">
    <source>
        <dbReference type="SAM" id="SignalP"/>
    </source>
</evidence>
<dbReference type="AlphaFoldDB" id="A0A7G7WZ50"/>
<name>A0A7G7WZ50_9CNID</name>
<dbReference type="EMBL" id="MT747605">
    <property type="protein sequence ID" value="QNH72539.1"/>
    <property type="molecule type" value="mRNA"/>
</dbReference>
<evidence type="ECO:0000313" key="2">
    <source>
        <dbReference type="EMBL" id="QNH72539.1"/>
    </source>
</evidence>
<feature type="chain" id="PRO_5028993446" evidence="1">
    <location>
        <begin position="19"/>
        <end position="615"/>
    </location>
</feature>
<protein>
    <submittedName>
        <fullName evidence="2">Toxin candidate TRINITY_DN19135_c2_g2_i2</fullName>
    </submittedName>
</protein>
<organism evidence="2">
    <name type="scientific">Ceriantheomorphe brasiliensis</name>
    <dbReference type="NCBI Taxonomy" id="1048506"/>
    <lineage>
        <taxon>Eukaryota</taxon>
        <taxon>Metazoa</taxon>
        <taxon>Cnidaria</taxon>
        <taxon>Anthozoa</taxon>
        <taxon>Ceriantharia</taxon>
        <taxon>Spirularia</taxon>
        <taxon>Cerianthidae</taxon>
        <taxon>Ceriantheomorphe</taxon>
    </lineage>
</organism>
<keyword evidence="1" id="KW-0732">Signal</keyword>
<sequence>MILHTFIFLFIFAGTSFGQENEVSNANAEASSLKVPYMTPMILGRTYDYATNEVGDDIFDQAARDQKHTIKHYRTNIQYKMVNDVKDVQDVLDVSGELSLKVKAGLLDISGSGSYLKEESDKTNFVEVLVKVEFETLTETLHSSIQPMANWKSLPVIGKHYVRSITYGGMMIASMRFYAKSGKSLEDIKAQIDGKVNAASLSVGVQGQFKKLASSVSDTSDLVIKYYSTVMLEDVPQDQDGLEKAIKNFPELVKKQTDDQGNVRGVPLYSNVISLSTLDPGNEKLAFIYDSLLASHLGDLEEMYDDLLSTDRLVKGWLKNQYKLNSEDEVTVAAFYSNLAKIIQQFESTIASLNTECDKTAADDSQNACGFNKLADAFKLYGGNDRPSPRKYYREFCKVQEAVELADDKLATVGRDIDNSKRKTQSYMRSLDSRFSRILGVKGRGDAVQKEFLRQKALMKTLLEKAENILPGHWFNADFSKGDEAISGYEFIPFTKTEGEGEIFTDGCMKAIHKGIYLINFHILKPYVTSDEWYENKLTVTLQMRPGLEEDGETITRSAVEDQEERGNCHNCDHALSQTLVLKVNVNNYICLQVVEGEVSPSKENIFSALLLRKL</sequence>
<proteinExistence type="evidence at transcript level"/>
<feature type="signal peptide" evidence="1">
    <location>
        <begin position="1"/>
        <end position="18"/>
    </location>
</feature>
<reference evidence="2" key="1">
    <citation type="journal article" date="2020" name="Mar. Drugs">
        <title>Transcriptomic Analysis of Four Cerianthid (Cnidaria, Ceriantharia) Venoms.</title>
        <authorList>
            <person name="Klompen A.M.L."/>
            <person name="Macrander J."/>
            <person name="Reitzel A.M."/>
            <person name="Stampar S.N."/>
        </authorList>
    </citation>
    <scope>NUCLEOTIDE SEQUENCE</scope>
</reference>
<reference evidence="2" key="2">
    <citation type="submission" date="2020-07" db="EMBL/GenBank/DDBJ databases">
        <authorList>
            <person name="Klompen A.L."/>
            <person name="Macrander J."/>
            <person name="Reitzel A.M."/>
            <person name="Stampar S.N."/>
        </authorList>
    </citation>
    <scope>NUCLEOTIDE SEQUENCE</scope>
</reference>